<feature type="compositionally biased region" description="Basic residues" evidence="1">
    <location>
        <begin position="121"/>
        <end position="134"/>
    </location>
</feature>
<accession>A0A9P7YPH9</accession>
<protein>
    <submittedName>
        <fullName evidence="3">Uncharacterized protein</fullName>
    </submittedName>
</protein>
<dbReference type="EMBL" id="MU251399">
    <property type="protein sequence ID" value="KAG9236778.1"/>
    <property type="molecule type" value="Genomic_DNA"/>
</dbReference>
<organism evidence="3 4">
    <name type="scientific">Amylocarpus encephaloides</name>
    <dbReference type="NCBI Taxonomy" id="45428"/>
    <lineage>
        <taxon>Eukaryota</taxon>
        <taxon>Fungi</taxon>
        <taxon>Dikarya</taxon>
        <taxon>Ascomycota</taxon>
        <taxon>Pezizomycotina</taxon>
        <taxon>Leotiomycetes</taxon>
        <taxon>Helotiales</taxon>
        <taxon>Helotiales incertae sedis</taxon>
        <taxon>Amylocarpus</taxon>
    </lineage>
</organism>
<comment type="caution">
    <text evidence="3">The sequence shown here is derived from an EMBL/GenBank/DDBJ whole genome shotgun (WGS) entry which is preliminary data.</text>
</comment>
<evidence type="ECO:0000313" key="3">
    <source>
        <dbReference type="EMBL" id="KAG9236778.1"/>
    </source>
</evidence>
<reference evidence="3" key="1">
    <citation type="journal article" date="2021" name="IMA Fungus">
        <title>Genomic characterization of three marine fungi, including Emericellopsis atlantica sp. nov. with signatures of a generalist lifestyle and marine biomass degradation.</title>
        <authorList>
            <person name="Hagestad O.C."/>
            <person name="Hou L."/>
            <person name="Andersen J.H."/>
            <person name="Hansen E.H."/>
            <person name="Altermark B."/>
            <person name="Li C."/>
            <person name="Kuhnert E."/>
            <person name="Cox R.J."/>
            <person name="Crous P.W."/>
            <person name="Spatafora J.W."/>
            <person name="Lail K."/>
            <person name="Amirebrahimi M."/>
            <person name="Lipzen A."/>
            <person name="Pangilinan J."/>
            <person name="Andreopoulos W."/>
            <person name="Hayes R.D."/>
            <person name="Ng V."/>
            <person name="Grigoriev I.V."/>
            <person name="Jackson S.A."/>
            <person name="Sutton T.D.S."/>
            <person name="Dobson A.D.W."/>
            <person name="Rama T."/>
        </authorList>
    </citation>
    <scope>NUCLEOTIDE SEQUENCE</scope>
    <source>
        <strain evidence="3">TRa018bII</strain>
    </source>
</reference>
<sequence length="230" mass="25309">MAPIPNSLDSVASVATAALSNIAKRISSSNNLLQRVPVTVPTPTTASVWTRILAARQSTNSIIPTTYGSINSGPPPGTVVGIVLGSVAGFLLILWLFYTCLNFGQWGTSDTYIEETITRDGHRRKSHRGSQRSRRVSETVEVRRSHSAVRIPSPRRETIIVEEHTERRAPSRRGSDEVVVIEEHSPPRRKKSHRDRRDDLDSGFRTVDPSAFAGVVGGNSRRGSSRRGYD</sequence>
<feature type="transmembrane region" description="Helical" evidence="2">
    <location>
        <begin position="79"/>
        <end position="98"/>
    </location>
</feature>
<keyword evidence="2" id="KW-0812">Transmembrane</keyword>
<name>A0A9P7YPH9_9HELO</name>
<evidence type="ECO:0000256" key="2">
    <source>
        <dbReference type="SAM" id="Phobius"/>
    </source>
</evidence>
<feature type="compositionally biased region" description="Basic and acidic residues" evidence="1">
    <location>
        <begin position="135"/>
        <end position="144"/>
    </location>
</feature>
<gene>
    <name evidence="3" type="ORF">BJ875DRAFT_203512</name>
</gene>
<keyword evidence="2" id="KW-0472">Membrane</keyword>
<feature type="region of interest" description="Disordered" evidence="1">
    <location>
        <begin position="119"/>
        <end position="230"/>
    </location>
</feature>
<dbReference type="AlphaFoldDB" id="A0A9P7YPH9"/>
<dbReference type="OrthoDB" id="5423884at2759"/>
<feature type="compositionally biased region" description="Basic and acidic residues" evidence="1">
    <location>
        <begin position="154"/>
        <end position="186"/>
    </location>
</feature>
<proteinExistence type="predicted"/>
<keyword evidence="2" id="KW-1133">Transmembrane helix</keyword>
<keyword evidence="4" id="KW-1185">Reference proteome</keyword>
<evidence type="ECO:0000313" key="4">
    <source>
        <dbReference type="Proteomes" id="UP000824998"/>
    </source>
</evidence>
<dbReference type="Proteomes" id="UP000824998">
    <property type="component" value="Unassembled WGS sequence"/>
</dbReference>
<evidence type="ECO:0000256" key="1">
    <source>
        <dbReference type="SAM" id="MobiDB-lite"/>
    </source>
</evidence>